<dbReference type="AlphaFoldDB" id="A0A4U6TLD3"/>
<sequence length="143" mass="16413">MRDAWFLAGDCRPVRFSLFNRFISHQTVFFSHNKSAVSAFQPTYKLKRTGPASLLRLEPRQQPAGSGSMIISLYSKKRGKPTRVYRRSIDFPHDSIQFGVSIIHVAFRLLLLLLKLKMYQLSYYSSNTLTFLLNATPALARNL</sequence>
<dbReference type="EMBL" id="CM016559">
    <property type="protein sequence ID" value="TKW02034.1"/>
    <property type="molecule type" value="Genomic_DNA"/>
</dbReference>
<name>A0A4U6TLD3_SETVI</name>
<protein>
    <submittedName>
        <fullName evidence="1">Uncharacterized protein</fullName>
    </submittedName>
</protein>
<keyword evidence="2" id="KW-1185">Reference proteome</keyword>
<evidence type="ECO:0000313" key="1">
    <source>
        <dbReference type="EMBL" id="TKW02034.1"/>
    </source>
</evidence>
<dbReference type="Proteomes" id="UP000298652">
    <property type="component" value="Chromosome 8"/>
</dbReference>
<accession>A0A4U6TLD3</accession>
<reference evidence="1" key="1">
    <citation type="submission" date="2019-03" db="EMBL/GenBank/DDBJ databases">
        <title>WGS assembly of Setaria viridis.</title>
        <authorList>
            <person name="Huang P."/>
            <person name="Jenkins J."/>
            <person name="Grimwood J."/>
            <person name="Barry K."/>
            <person name="Healey A."/>
            <person name="Mamidi S."/>
            <person name="Sreedasyam A."/>
            <person name="Shu S."/>
            <person name="Feldman M."/>
            <person name="Wu J."/>
            <person name="Yu Y."/>
            <person name="Chen C."/>
            <person name="Johnson J."/>
            <person name="Rokhsar D."/>
            <person name="Baxter I."/>
            <person name="Schmutz J."/>
            <person name="Brutnell T."/>
            <person name="Kellogg E."/>
        </authorList>
    </citation>
    <scope>NUCLEOTIDE SEQUENCE [LARGE SCALE GENOMIC DNA]</scope>
</reference>
<organism evidence="1 2">
    <name type="scientific">Setaria viridis</name>
    <name type="common">Green bristlegrass</name>
    <name type="synonym">Setaria italica subsp. viridis</name>
    <dbReference type="NCBI Taxonomy" id="4556"/>
    <lineage>
        <taxon>Eukaryota</taxon>
        <taxon>Viridiplantae</taxon>
        <taxon>Streptophyta</taxon>
        <taxon>Embryophyta</taxon>
        <taxon>Tracheophyta</taxon>
        <taxon>Spermatophyta</taxon>
        <taxon>Magnoliopsida</taxon>
        <taxon>Liliopsida</taxon>
        <taxon>Poales</taxon>
        <taxon>Poaceae</taxon>
        <taxon>PACMAD clade</taxon>
        <taxon>Panicoideae</taxon>
        <taxon>Panicodae</taxon>
        <taxon>Paniceae</taxon>
        <taxon>Cenchrinae</taxon>
        <taxon>Setaria</taxon>
    </lineage>
</organism>
<gene>
    <name evidence="1" type="ORF">SEVIR_8G218300v2</name>
</gene>
<dbReference type="Gramene" id="TKW02034">
    <property type="protein sequence ID" value="TKW02034"/>
    <property type="gene ID" value="SEVIR_8G218300v2"/>
</dbReference>
<proteinExistence type="predicted"/>
<evidence type="ECO:0000313" key="2">
    <source>
        <dbReference type="Proteomes" id="UP000298652"/>
    </source>
</evidence>